<comment type="caution">
    <text evidence="1">The sequence shown here is derived from an EMBL/GenBank/DDBJ whole genome shotgun (WGS) entry which is preliminary data.</text>
</comment>
<dbReference type="AlphaFoldDB" id="A0A0V1CKP9"/>
<dbReference type="Proteomes" id="UP000054632">
    <property type="component" value="Unassembled WGS sequence"/>
</dbReference>
<proteinExistence type="predicted"/>
<gene>
    <name evidence="1" type="ORF">T4A_1535</name>
</gene>
<protein>
    <submittedName>
        <fullName evidence="1">Uncharacterized protein</fullName>
    </submittedName>
</protein>
<reference evidence="1 2" key="1">
    <citation type="submission" date="2015-01" db="EMBL/GenBank/DDBJ databases">
        <title>Evolution of Trichinella species and genotypes.</title>
        <authorList>
            <person name="Korhonen P.K."/>
            <person name="Edoardo P."/>
            <person name="Giuseppe L.R."/>
            <person name="Gasser R.B."/>
        </authorList>
    </citation>
    <scope>NUCLEOTIDE SEQUENCE [LARGE SCALE GENOMIC DNA]</scope>
    <source>
        <strain evidence="1">ISS13</strain>
    </source>
</reference>
<sequence length="52" mass="5745">MSGPVLFSVNNCARVAPGTAHRHLCTILQENSVFTLPLLQQWTAFQIYAVCP</sequence>
<dbReference type="EMBL" id="JYDR01003826">
    <property type="protein sequence ID" value="KRY49876.1"/>
    <property type="molecule type" value="Genomic_DNA"/>
</dbReference>
<name>A0A0V1CKP9_TRIPS</name>
<accession>A0A0V1CKP9</accession>
<organism evidence="1 2">
    <name type="scientific">Trichinella pseudospiralis</name>
    <name type="common">Parasitic roundworm</name>
    <dbReference type="NCBI Taxonomy" id="6337"/>
    <lineage>
        <taxon>Eukaryota</taxon>
        <taxon>Metazoa</taxon>
        <taxon>Ecdysozoa</taxon>
        <taxon>Nematoda</taxon>
        <taxon>Enoplea</taxon>
        <taxon>Dorylaimia</taxon>
        <taxon>Trichinellida</taxon>
        <taxon>Trichinellidae</taxon>
        <taxon>Trichinella</taxon>
    </lineage>
</organism>
<evidence type="ECO:0000313" key="2">
    <source>
        <dbReference type="Proteomes" id="UP000054632"/>
    </source>
</evidence>
<evidence type="ECO:0000313" key="1">
    <source>
        <dbReference type="EMBL" id="KRY49876.1"/>
    </source>
</evidence>